<keyword evidence="3" id="KW-1185">Reference proteome</keyword>
<dbReference type="CDD" id="cd03441">
    <property type="entry name" value="R_hydratase_like"/>
    <property type="match status" value="1"/>
</dbReference>
<dbReference type="EMBL" id="MIGZ01000003">
    <property type="protein sequence ID" value="ODQ96441.1"/>
    <property type="molecule type" value="Genomic_DNA"/>
</dbReference>
<reference evidence="3" key="1">
    <citation type="submission" date="2016-09" db="EMBL/GenBank/DDBJ databases">
        <authorList>
            <person name="Greninger A.L."/>
            <person name="Jerome K.R."/>
            <person name="Mcnair B."/>
            <person name="Wallis C."/>
            <person name="Fang F."/>
        </authorList>
    </citation>
    <scope>NUCLEOTIDE SEQUENCE [LARGE SCALE GENOMIC DNA]</scope>
    <source>
        <strain evidence="3">M7</strain>
    </source>
</reference>
<proteinExistence type="predicted"/>
<dbReference type="Gene3D" id="3.10.129.10">
    <property type="entry name" value="Hotdog Thioesterase"/>
    <property type="match status" value="2"/>
</dbReference>
<dbReference type="RefSeq" id="WP_069403361.1">
    <property type="nucleotide sequence ID" value="NZ_MIGZ01000003.1"/>
</dbReference>
<sequence>MTTTDESLEAGSFPLITDETLGELRARIGQPFERPYPHVTEATRDSIRHWALGIGDTNPLWLEPDYAADTRWKGIVAPGTMLYAFDRVVSGYVTGMPGVHAMFAGTDWNWAHPLRLGDTVEAFPILKDLRDLESRFSGRAVKQTYEVRFVNQDGLEICRADSWCIRTQREIARRRADRSHVAPYQWNADELARIAEHYANERPRGKEPLYWDEVQPGDPLPVVLKGPSTVTGFVAFTQGWGSLYVKAHGVAFDMFRAHPALGILNQQGVPEPPERVHWDNDLAQRVGVPAAYDYGPERVSWLGHLMTNWIGDNGFLRRLNVQVRHHNIIGDLTTCEGTVTRKWIDGVRHLVEVDVRGINQNGETTAAGVAVAELPSKSAELDL</sequence>
<name>A0A1E3S305_9MYCO</name>
<accession>A0A1E3S305</accession>
<dbReference type="AlphaFoldDB" id="A0A1E3S305"/>
<gene>
    <name evidence="2" type="ORF">BHQ17_01030</name>
</gene>
<protein>
    <recommendedName>
        <fullName evidence="1">FAS1-like dehydratase domain-containing protein</fullName>
    </recommendedName>
</protein>
<organism evidence="2 3">
    <name type="scientific">Mycolicibacterium holsaticum</name>
    <dbReference type="NCBI Taxonomy" id="152142"/>
    <lineage>
        <taxon>Bacteria</taxon>
        <taxon>Bacillati</taxon>
        <taxon>Actinomycetota</taxon>
        <taxon>Actinomycetes</taxon>
        <taxon>Mycobacteriales</taxon>
        <taxon>Mycobacteriaceae</taxon>
        <taxon>Mycolicibacterium</taxon>
    </lineage>
</organism>
<dbReference type="InterPro" id="IPR039569">
    <property type="entry name" value="FAS1-like_DH_region"/>
</dbReference>
<dbReference type="Pfam" id="PF13452">
    <property type="entry name" value="FAS1_DH_region"/>
    <property type="match status" value="1"/>
</dbReference>
<dbReference type="Proteomes" id="UP000094243">
    <property type="component" value="Unassembled WGS sequence"/>
</dbReference>
<evidence type="ECO:0000313" key="3">
    <source>
        <dbReference type="Proteomes" id="UP000094243"/>
    </source>
</evidence>
<comment type="caution">
    <text evidence="2">The sequence shown here is derived from an EMBL/GenBank/DDBJ whole genome shotgun (WGS) entry which is preliminary data.</text>
</comment>
<evidence type="ECO:0000259" key="1">
    <source>
        <dbReference type="Pfam" id="PF13452"/>
    </source>
</evidence>
<dbReference type="OrthoDB" id="4235906at2"/>
<dbReference type="InterPro" id="IPR029069">
    <property type="entry name" value="HotDog_dom_sf"/>
</dbReference>
<evidence type="ECO:0000313" key="2">
    <source>
        <dbReference type="EMBL" id="ODQ96441.1"/>
    </source>
</evidence>
<dbReference type="SUPFAM" id="SSF54637">
    <property type="entry name" value="Thioesterase/thiol ester dehydrase-isomerase"/>
    <property type="match status" value="2"/>
</dbReference>
<feature type="domain" description="FAS1-like dehydratase" evidence="1">
    <location>
        <begin position="38"/>
        <end position="158"/>
    </location>
</feature>